<comment type="pathway">
    <text evidence="2">Carbohydrate acid metabolism; 2-dehydro-3-deoxy-D-gluconate degradation; D-glyceraldehyde 3-phosphate and pyruvate from 2-dehydro-3-deoxy-D-gluconate: step 2/2.</text>
</comment>
<dbReference type="NCBIfam" id="TIGR01182">
    <property type="entry name" value="eda"/>
    <property type="match status" value="1"/>
</dbReference>
<evidence type="ECO:0000256" key="3">
    <source>
        <dbReference type="ARBA" id="ARBA00006906"/>
    </source>
</evidence>
<dbReference type="Proteomes" id="UP000317593">
    <property type="component" value="Unassembled WGS sequence"/>
</dbReference>
<dbReference type="GO" id="GO:0008675">
    <property type="term" value="F:2-dehydro-3-deoxy-phosphogluconate aldolase activity"/>
    <property type="evidence" value="ECO:0007669"/>
    <property type="project" value="UniProtKB-EC"/>
</dbReference>
<dbReference type="EMBL" id="FXTH01000007">
    <property type="protein sequence ID" value="SMO62056.1"/>
    <property type="molecule type" value="Genomic_DNA"/>
</dbReference>
<reference evidence="8 9" key="1">
    <citation type="submission" date="2017-05" db="EMBL/GenBank/DDBJ databases">
        <authorList>
            <person name="Varghese N."/>
            <person name="Submissions S."/>
        </authorList>
    </citation>
    <scope>NUCLEOTIDE SEQUENCE [LARGE SCALE GENOMIC DNA]</scope>
    <source>
        <strain evidence="8 9">DSM 21194</strain>
    </source>
</reference>
<organism evidence="8 9">
    <name type="scientific">Fodinibius sediminis</name>
    <dbReference type="NCBI Taxonomy" id="1214077"/>
    <lineage>
        <taxon>Bacteria</taxon>
        <taxon>Pseudomonadati</taxon>
        <taxon>Balneolota</taxon>
        <taxon>Balneolia</taxon>
        <taxon>Balneolales</taxon>
        <taxon>Balneolaceae</taxon>
        <taxon>Fodinibius</taxon>
    </lineage>
</organism>
<keyword evidence="7" id="KW-0119">Carbohydrate metabolism</keyword>
<keyword evidence="9" id="KW-1185">Reference proteome</keyword>
<name>A0A521CRL9_9BACT</name>
<dbReference type="InterPro" id="IPR000887">
    <property type="entry name" value="Aldlse_KDPG_KHG"/>
</dbReference>
<dbReference type="EC" id="4.1.2.14" evidence="5"/>
<accession>A0A521CRL9</accession>
<dbReference type="Pfam" id="PF01081">
    <property type="entry name" value="Aldolase"/>
    <property type="match status" value="1"/>
</dbReference>
<dbReference type="AlphaFoldDB" id="A0A521CRL9"/>
<protein>
    <recommendedName>
        <fullName evidence="5">2-dehydro-3-deoxy-phosphogluconate aldolase</fullName>
        <ecNumber evidence="5">4.1.2.14</ecNumber>
    </recommendedName>
</protein>
<dbReference type="PANTHER" id="PTHR30246">
    <property type="entry name" value="2-KETO-3-DEOXY-6-PHOSPHOGLUCONATE ALDOLASE"/>
    <property type="match status" value="1"/>
</dbReference>
<evidence type="ECO:0000256" key="1">
    <source>
        <dbReference type="ARBA" id="ARBA00000654"/>
    </source>
</evidence>
<evidence type="ECO:0000256" key="2">
    <source>
        <dbReference type="ARBA" id="ARBA00004736"/>
    </source>
</evidence>
<evidence type="ECO:0000256" key="4">
    <source>
        <dbReference type="ARBA" id="ARBA00011233"/>
    </source>
</evidence>
<dbReference type="PROSITE" id="PS00159">
    <property type="entry name" value="ALDOLASE_KDPG_KHG_1"/>
    <property type="match status" value="1"/>
</dbReference>
<comment type="subunit">
    <text evidence="4">Homotrimer.</text>
</comment>
<dbReference type="InterPro" id="IPR031337">
    <property type="entry name" value="KDPG/KHG_AS_1"/>
</dbReference>
<comment type="catalytic activity">
    <reaction evidence="1">
        <text>2-dehydro-3-deoxy-6-phospho-D-gluconate = D-glyceraldehyde 3-phosphate + pyruvate</text>
        <dbReference type="Rhea" id="RHEA:17089"/>
        <dbReference type="ChEBI" id="CHEBI:15361"/>
        <dbReference type="ChEBI" id="CHEBI:57569"/>
        <dbReference type="ChEBI" id="CHEBI:59776"/>
        <dbReference type="EC" id="4.1.2.14"/>
    </reaction>
</comment>
<keyword evidence="6" id="KW-0456">Lyase</keyword>
<dbReference type="CDD" id="cd00452">
    <property type="entry name" value="KDPG_aldolase"/>
    <property type="match status" value="1"/>
</dbReference>
<dbReference type="SUPFAM" id="SSF51569">
    <property type="entry name" value="Aldolase"/>
    <property type="match status" value="1"/>
</dbReference>
<sequence length="212" mass="23001">MFNKVLEKKLLPAVTLSEVDSALRVAEALLEGGLNVMEVTFRTKTTAQAISAIAAEFPEMQLGAGTILSAEQLMAARESRAQFGLSPGINEEVVKRALNIDFNFIPGVMTPSEIELALSHGFRTLKLFPVSDMGGVQYIRSLRGPYQHTGIKFLPMGGISLSNLASYVSSEMVIAAGGSWLAPRTLISGGRYEDITKRVRQSLAVVDQQRKD</sequence>
<dbReference type="InterPro" id="IPR013785">
    <property type="entry name" value="Aldolase_TIM"/>
</dbReference>
<evidence type="ECO:0000313" key="8">
    <source>
        <dbReference type="EMBL" id="SMO62056.1"/>
    </source>
</evidence>
<dbReference type="PANTHER" id="PTHR30246:SF1">
    <property type="entry name" value="2-DEHYDRO-3-DEOXY-6-PHOSPHOGALACTONATE ALDOLASE-RELATED"/>
    <property type="match status" value="1"/>
</dbReference>
<dbReference type="RefSeq" id="WP_142714286.1">
    <property type="nucleotide sequence ID" value="NZ_FXTH01000007.1"/>
</dbReference>
<evidence type="ECO:0000256" key="6">
    <source>
        <dbReference type="ARBA" id="ARBA00023239"/>
    </source>
</evidence>
<evidence type="ECO:0000256" key="7">
    <source>
        <dbReference type="ARBA" id="ARBA00023277"/>
    </source>
</evidence>
<proteinExistence type="inferred from homology"/>
<comment type="similarity">
    <text evidence="3">Belongs to the KHG/KDPG aldolase family.</text>
</comment>
<gene>
    <name evidence="8" type="ORF">SAMN06265218_10726</name>
</gene>
<dbReference type="Gene3D" id="3.20.20.70">
    <property type="entry name" value="Aldolase class I"/>
    <property type="match status" value="1"/>
</dbReference>
<evidence type="ECO:0000313" key="9">
    <source>
        <dbReference type="Proteomes" id="UP000317593"/>
    </source>
</evidence>
<evidence type="ECO:0000256" key="5">
    <source>
        <dbReference type="ARBA" id="ARBA00013063"/>
    </source>
</evidence>
<dbReference type="OrthoDB" id="9802667at2"/>